<dbReference type="Proteomes" id="UP000472320">
    <property type="component" value="Unassembled WGS sequence"/>
</dbReference>
<accession>A0A6L6QQW7</accession>
<name>A0A6L6QQW7_9BURK</name>
<comment type="caution">
    <text evidence="2">The sequence shown here is derived from an EMBL/GenBank/DDBJ whole genome shotgun (WGS) entry which is preliminary data.</text>
</comment>
<feature type="region of interest" description="Disordered" evidence="1">
    <location>
        <begin position="1"/>
        <end position="23"/>
    </location>
</feature>
<evidence type="ECO:0000313" key="2">
    <source>
        <dbReference type="EMBL" id="MTW14501.1"/>
    </source>
</evidence>
<feature type="compositionally biased region" description="Basic residues" evidence="1">
    <location>
        <begin position="1"/>
        <end position="11"/>
    </location>
</feature>
<proteinExistence type="predicted"/>
<evidence type="ECO:0008006" key="4">
    <source>
        <dbReference type="Google" id="ProtNLM"/>
    </source>
</evidence>
<dbReference type="OrthoDB" id="8742807at2"/>
<organism evidence="2 3">
    <name type="scientific">Massilia eburnea</name>
    <dbReference type="NCBI Taxonomy" id="1776165"/>
    <lineage>
        <taxon>Bacteria</taxon>
        <taxon>Pseudomonadati</taxon>
        <taxon>Pseudomonadota</taxon>
        <taxon>Betaproteobacteria</taxon>
        <taxon>Burkholderiales</taxon>
        <taxon>Oxalobacteraceae</taxon>
        <taxon>Telluria group</taxon>
        <taxon>Massilia</taxon>
    </lineage>
</organism>
<reference evidence="2 3" key="1">
    <citation type="submission" date="2019-11" db="EMBL/GenBank/DDBJ databases">
        <title>Type strains purchased from KCTC, JCM and DSMZ.</title>
        <authorList>
            <person name="Lu H."/>
        </authorList>
    </citation>
    <scope>NUCLEOTIDE SEQUENCE [LARGE SCALE GENOMIC DNA]</scope>
    <source>
        <strain evidence="2 3">JCM 31587</strain>
    </source>
</reference>
<gene>
    <name evidence="2" type="ORF">GM658_28190</name>
</gene>
<dbReference type="AlphaFoldDB" id="A0A6L6QQW7"/>
<sequence length="371" mass="40358">MPKTNNKRPAPRKPNTPPPEKDDLLSQQLCSLALSQDEELRHAIRRYLRQGKDAVLYGAIELARGEDVDAYRLLKETIEEDAGTVVLRKGDGPEMEINAFAIPLFVQSQGGLRETEGFQDEEAYAALLDSFTSAGLEGPKAKVVLVQHAYDLAEMERISASQLNAMVHEAAAALLDKKVAEAPALLRSIAGWQPSAFGAEDEAVELRFLLGFALKRVDDPFYAMPSAGKKQDAWFEARMQRYQDWTVSAAPLVQRCLASASRAAGLRLNFQYQDLFYGALQQGKAEHWMLAMMAEFGAALDAGGAARAVITLVETEEDAALGVQLFGAAGALAHADRRLDVGDDVEAAIEDLRDALATLGIEDITVELTAP</sequence>
<dbReference type="RefSeq" id="WP_155457436.1">
    <property type="nucleotide sequence ID" value="NZ_WNKX01000048.1"/>
</dbReference>
<evidence type="ECO:0000313" key="3">
    <source>
        <dbReference type="Proteomes" id="UP000472320"/>
    </source>
</evidence>
<evidence type="ECO:0000256" key="1">
    <source>
        <dbReference type="SAM" id="MobiDB-lite"/>
    </source>
</evidence>
<keyword evidence="3" id="KW-1185">Reference proteome</keyword>
<protein>
    <recommendedName>
        <fullName evidence="4">DUF2863 family protein</fullName>
    </recommendedName>
</protein>
<dbReference type="EMBL" id="WNKX01000048">
    <property type="protein sequence ID" value="MTW14501.1"/>
    <property type="molecule type" value="Genomic_DNA"/>
</dbReference>